<proteinExistence type="predicted"/>
<comment type="caution">
    <text evidence="2">The sequence shown here is derived from an EMBL/GenBank/DDBJ whole genome shotgun (WGS) entry which is preliminary data.</text>
</comment>
<accession>A0A0C2D4F7</accession>
<sequence length="54" mass="6192">MRVTPPPRWARRRSARGPPRRSRPWPHPSGRGHGHCSYRLSLPGRSSAPIRCCH</sequence>
<feature type="compositionally biased region" description="Basic residues" evidence="1">
    <location>
        <begin position="9"/>
        <end position="36"/>
    </location>
</feature>
<evidence type="ECO:0000256" key="1">
    <source>
        <dbReference type="SAM" id="MobiDB-lite"/>
    </source>
</evidence>
<protein>
    <submittedName>
        <fullName evidence="2">Uncharacterized protein</fullName>
    </submittedName>
</protein>
<gene>
    <name evidence="2" type="ORF">DB30_06171</name>
</gene>
<name>A0A0C2D4F7_9BACT</name>
<organism evidence="2 3">
    <name type="scientific">Enhygromyxa salina</name>
    <dbReference type="NCBI Taxonomy" id="215803"/>
    <lineage>
        <taxon>Bacteria</taxon>
        <taxon>Pseudomonadati</taxon>
        <taxon>Myxococcota</taxon>
        <taxon>Polyangia</taxon>
        <taxon>Nannocystales</taxon>
        <taxon>Nannocystaceae</taxon>
        <taxon>Enhygromyxa</taxon>
    </lineage>
</organism>
<reference evidence="2 3" key="1">
    <citation type="submission" date="2014-12" db="EMBL/GenBank/DDBJ databases">
        <title>Genome assembly of Enhygromyxa salina DSM 15201.</title>
        <authorList>
            <person name="Sharma G."/>
            <person name="Subramanian S."/>
        </authorList>
    </citation>
    <scope>NUCLEOTIDE SEQUENCE [LARGE SCALE GENOMIC DNA]</scope>
    <source>
        <strain evidence="2 3">DSM 15201</strain>
    </source>
</reference>
<feature type="region of interest" description="Disordered" evidence="1">
    <location>
        <begin position="1"/>
        <end position="54"/>
    </location>
</feature>
<dbReference type="EMBL" id="JMCC02000062">
    <property type="protein sequence ID" value="KIG14982.1"/>
    <property type="molecule type" value="Genomic_DNA"/>
</dbReference>
<dbReference type="Proteomes" id="UP000031599">
    <property type="component" value="Unassembled WGS sequence"/>
</dbReference>
<evidence type="ECO:0000313" key="2">
    <source>
        <dbReference type="EMBL" id="KIG14982.1"/>
    </source>
</evidence>
<evidence type="ECO:0000313" key="3">
    <source>
        <dbReference type="Proteomes" id="UP000031599"/>
    </source>
</evidence>
<dbReference type="AlphaFoldDB" id="A0A0C2D4F7"/>